<evidence type="ECO:0000313" key="2">
    <source>
        <dbReference type="EMBL" id="GFF36688.1"/>
    </source>
</evidence>
<protein>
    <submittedName>
        <fullName evidence="2">Uncharacterized protein</fullName>
    </submittedName>
</protein>
<sequence length="280" mass="29151">MPPSDSYTCYSIPLTFLLTSFYHSSSVIHQRHIKPINPTIVVKPTLATNPPKPHQPCPQVRVFAVPGRPTPLIQVCPIRYIARGVGQRFCALCSRAAGFGGPGTVGLMGYPEQQGFGGPQLASSSQRSQQQVTPLDPCLVGGGVSIGDLLLPIGEESMGSLGTAGDAGRRDEAGQRVQGSCSSELSIQSLLVQAESGGGLIADAHGATVPGAQVDEVWTVQAGLVVEDEASNGGNGEVRADRNEDERDHAKVGGSDPEGRAAVQGMQIVLDLDEKSSTSG</sequence>
<accession>A0A8H3NV77</accession>
<dbReference type="EMBL" id="BLKC01000029">
    <property type="protein sequence ID" value="GFF36688.1"/>
    <property type="molecule type" value="Genomic_DNA"/>
</dbReference>
<dbReference type="AlphaFoldDB" id="A0A8H3NV77"/>
<name>A0A8H3NV77_9EURO</name>
<evidence type="ECO:0000313" key="3">
    <source>
        <dbReference type="Proteomes" id="UP000465221"/>
    </source>
</evidence>
<evidence type="ECO:0000256" key="1">
    <source>
        <dbReference type="SAM" id="MobiDB-lite"/>
    </source>
</evidence>
<reference evidence="2 3" key="1">
    <citation type="submission" date="2020-01" db="EMBL/GenBank/DDBJ databases">
        <title>Draft genome sequence of Aspergillus udagawae IFM 46972.</title>
        <authorList>
            <person name="Takahashi H."/>
            <person name="Yaguchi T."/>
        </authorList>
    </citation>
    <scope>NUCLEOTIDE SEQUENCE [LARGE SCALE GENOMIC DNA]</scope>
    <source>
        <strain evidence="2 3">IFM 46972</strain>
    </source>
</reference>
<gene>
    <name evidence="2" type="ORF">IFM46972_04972</name>
</gene>
<proteinExistence type="predicted"/>
<dbReference type="Proteomes" id="UP000465221">
    <property type="component" value="Unassembled WGS sequence"/>
</dbReference>
<feature type="region of interest" description="Disordered" evidence="1">
    <location>
        <begin position="229"/>
        <end position="263"/>
    </location>
</feature>
<comment type="caution">
    <text evidence="2">The sequence shown here is derived from an EMBL/GenBank/DDBJ whole genome shotgun (WGS) entry which is preliminary data.</text>
</comment>
<feature type="compositionally biased region" description="Basic and acidic residues" evidence="1">
    <location>
        <begin position="238"/>
        <end position="251"/>
    </location>
</feature>
<organism evidence="2 3">
    <name type="scientific">Aspergillus udagawae</name>
    <dbReference type="NCBI Taxonomy" id="91492"/>
    <lineage>
        <taxon>Eukaryota</taxon>
        <taxon>Fungi</taxon>
        <taxon>Dikarya</taxon>
        <taxon>Ascomycota</taxon>
        <taxon>Pezizomycotina</taxon>
        <taxon>Eurotiomycetes</taxon>
        <taxon>Eurotiomycetidae</taxon>
        <taxon>Eurotiales</taxon>
        <taxon>Aspergillaceae</taxon>
        <taxon>Aspergillus</taxon>
        <taxon>Aspergillus subgen. Fumigati</taxon>
    </lineage>
</organism>